<proteinExistence type="predicted"/>
<keyword evidence="2" id="KW-1185">Reference proteome</keyword>
<gene>
    <name evidence="1" type="ORF">HNV11_00310</name>
</gene>
<reference evidence="1 2" key="1">
    <citation type="submission" date="2020-05" db="EMBL/GenBank/DDBJ databases">
        <title>Genome sequencing of Spirosoma sp. TS118.</title>
        <authorList>
            <person name="Lee J.-H."/>
            <person name="Jeong S."/>
            <person name="Zhao L."/>
            <person name="Jung J.-H."/>
            <person name="Kim M.-K."/>
            <person name="Lim S."/>
        </authorList>
    </citation>
    <scope>NUCLEOTIDE SEQUENCE [LARGE SCALE GENOMIC DNA]</scope>
    <source>
        <strain evidence="1 2">TS118</strain>
    </source>
</reference>
<dbReference type="Proteomes" id="UP000502756">
    <property type="component" value="Chromosome"/>
</dbReference>
<dbReference type="AlphaFoldDB" id="A0A6M5Y3F5"/>
<evidence type="ECO:0000313" key="2">
    <source>
        <dbReference type="Proteomes" id="UP000502756"/>
    </source>
</evidence>
<dbReference type="EMBL" id="CP053435">
    <property type="protein sequence ID" value="QJW87920.1"/>
    <property type="molecule type" value="Genomic_DNA"/>
</dbReference>
<sequence>MLATTAACHRYSDVRPSPLTLADEAAGVYQTNVYLDPAYIAMPANKLPAVELKAESDSTVTLMYTKQYPNKVVQRIAHIGLNSQMEVIQLTVAGLNIGSLQKDRVFTNYGMEKTGKVLRLSVASPLQENLGFTGYRTTN</sequence>
<accession>A0A6M5Y3F5</accession>
<name>A0A6M5Y3F5_9BACT</name>
<organism evidence="1 2">
    <name type="scientific">Spirosoma taeanense</name>
    <dbReference type="NCBI Taxonomy" id="2735870"/>
    <lineage>
        <taxon>Bacteria</taxon>
        <taxon>Pseudomonadati</taxon>
        <taxon>Bacteroidota</taxon>
        <taxon>Cytophagia</taxon>
        <taxon>Cytophagales</taxon>
        <taxon>Cytophagaceae</taxon>
        <taxon>Spirosoma</taxon>
    </lineage>
</organism>
<dbReference type="KEGG" id="stae:HNV11_00310"/>
<protein>
    <submittedName>
        <fullName evidence="1">Uncharacterized protein</fullName>
    </submittedName>
</protein>
<evidence type="ECO:0000313" key="1">
    <source>
        <dbReference type="EMBL" id="QJW87920.1"/>
    </source>
</evidence>
<dbReference type="RefSeq" id="WP_171737760.1">
    <property type="nucleotide sequence ID" value="NZ_CP053435.1"/>
</dbReference>